<keyword evidence="1" id="KW-0949">S-adenosyl-L-methionine</keyword>
<feature type="compositionally biased region" description="Basic and acidic residues" evidence="5">
    <location>
        <begin position="270"/>
        <end position="280"/>
    </location>
</feature>
<keyword evidence="3" id="KW-0408">Iron</keyword>
<proteinExistence type="predicted"/>
<sequence>MTSGPLYELGELPAAYKVLINTEKLFPKTFYGQVAADYSKLLFVEKGGKFSPIPSCTPSVQIEPTNCCNIDCCMCGRNKNRKLGYMSLAIFEKIVDQAVSAGVGSIRLYHMGEPLMNKSIIGFVRYFSQKIKEFNFSPPCRPRCIGIQTNGMLLNREITDQFMSSGLNTLAFSIDGRNSDEYEKIRKGASFSRVINNLQEARAIRDQKGSHCEIAVCILDMGLCLEDRKRLHQFYIENGADSVSFNPCAPAEGRHVMNHRGEIIPVSESKAADDRSRTEPPDQDSQKSFGRHQLDRIVERSRFAAEINFKSVYNSRHCPIPGTIKLKGSIP</sequence>
<keyword evidence="2" id="KW-0479">Metal-binding</keyword>
<dbReference type="PROSITE" id="PS51918">
    <property type="entry name" value="RADICAL_SAM"/>
    <property type="match status" value="1"/>
</dbReference>
<dbReference type="SMART" id="SM00729">
    <property type="entry name" value="Elp3"/>
    <property type="match status" value="1"/>
</dbReference>
<feature type="non-terminal residue" evidence="7">
    <location>
        <position position="1"/>
    </location>
</feature>
<dbReference type="EMBL" id="JACNJN010000015">
    <property type="protein sequence ID" value="MBC8333669.1"/>
    <property type="molecule type" value="Genomic_DNA"/>
</dbReference>
<dbReference type="PANTHER" id="PTHR11228">
    <property type="entry name" value="RADICAL SAM DOMAIN PROTEIN"/>
    <property type="match status" value="1"/>
</dbReference>
<reference evidence="7 8" key="1">
    <citation type="submission" date="2020-08" db="EMBL/GenBank/DDBJ databases">
        <title>Bridging the membrane lipid divide: bacteria of the FCB group superphylum have the potential to synthesize archaeal ether lipids.</title>
        <authorList>
            <person name="Villanueva L."/>
            <person name="Von Meijenfeldt F.A.B."/>
            <person name="Westbye A.B."/>
            <person name="Yadav S."/>
            <person name="Hopmans E.C."/>
            <person name="Dutilh B.E."/>
            <person name="Sinninghe Damste J.S."/>
        </authorList>
    </citation>
    <scope>NUCLEOTIDE SEQUENCE [LARGE SCALE GENOMIC DNA]</scope>
    <source>
        <strain evidence="7">NIOZ-UU36</strain>
    </source>
</reference>
<dbReference type="Proteomes" id="UP000614469">
    <property type="component" value="Unassembled WGS sequence"/>
</dbReference>
<evidence type="ECO:0000256" key="2">
    <source>
        <dbReference type="ARBA" id="ARBA00022723"/>
    </source>
</evidence>
<dbReference type="GO" id="GO:0003824">
    <property type="term" value="F:catalytic activity"/>
    <property type="evidence" value="ECO:0007669"/>
    <property type="project" value="InterPro"/>
</dbReference>
<evidence type="ECO:0000259" key="6">
    <source>
        <dbReference type="PROSITE" id="PS51918"/>
    </source>
</evidence>
<dbReference type="InterPro" id="IPR058240">
    <property type="entry name" value="rSAM_sf"/>
</dbReference>
<evidence type="ECO:0000313" key="8">
    <source>
        <dbReference type="Proteomes" id="UP000614469"/>
    </source>
</evidence>
<dbReference type="SFLD" id="SFLDG01067">
    <property type="entry name" value="SPASM/twitch_domain_containing"/>
    <property type="match status" value="1"/>
</dbReference>
<evidence type="ECO:0000256" key="5">
    <source>
        <dbReference type="SAM" id="MobiDB-lite"/>
    </source>
</evidence>
<dbReference type="SUPFAM" id="SSF102114">
    <property type="entry name" value="Radical SAM enzymes"/>
    <property type="match status" value="1"/>
</dbReference>
<feature type="region of interest" description="Disordered" evidence="5">
    <location>
        <begin position="261"/>
        <end position="292"/>
    </location>
</feature>
<dbReference type="SFLD" id="SFLDS00029">
    <property type="entry name" value="Radical_SAM"/>
    <property type="match status" value="1"/>
</dbReference>
<name>A0A8J6NH12_9CHLR</name>
<dbReference type="GO" id="GO:0051536">
    <property type="term" value="F:iron-sulfur cluster binding"/>
    <property type="evidence" value="ECO:0007669"/>
    <property type="project" value="UniProtKB-KW"/>
</dbReference>
<gene>
    <name evidence="7" type="ORF">H8E29_00230</name>
</gene>
<dbReference type="PANTHER" id="PTHR11228:SF7">
    <property type="entry name" value="PQQA PEPTIDE CYCLASE"/>
    <property type="match status" value="1"/>
</dbReference>
<evidence type="ECO:0000256" key="1">
    <source>
        <dbReference type="ARBA" id="ARBA00022691"/>
    </source>
</evidence>
<comment type="caution">
    <text evidence="7">The sequence shown here is derived from an EMBL/GenBank/DDBJ whole genome shotgun (WGS) entry which is preliminary data.</text>
</comment>
<protein>
    <submittedName>
        <fullName evidence="7">Radical SAM protein</fullName>
    </submittedName>
</protein>
<organism evidence="7 8">
    <name type="scientific">Candidatus Desulfolinea nitratireducens</name>
    <dbReference type="NCBI Taxonomy" id="2841698"/>
    <lineage>
        <taxon>Bacteria</taxon>
        <taxon>Bacillati</taxon>
        <taxon>Chloroflexota</taxon>
        <taxon>Anaerolineae</taxon>
        <taxon>Anaerolineales</taxon>
        <taxon>Anaerolineales incertae sedis</taxon>
        <taxon>Candidatus Desulfolinea</taxon>
    </lineage>
</organism>
<feature type="domain" description="Radical SAM core" evidence="6">
    <location>
        <begin position="54"/>
        <end position="291"/>
    </location>
</feature>
<accession>A0A8J6NH12</accession>
<dbReference type="GO" id="GO:0046872">
    <property type="term" value="F:metal ion binding"/>
    <property type="evidence" value="ECO:0007669"/>
    <property type="project" value="UniProtKB-KW"/>
</dbReference>
<dbReference type="Pfam" id="PF04055">
    <property type="entry name" value="Radical_SAM"/>
    <property type="match status" value="1"/>
</dbReference>
<evidence type="ECO:0000313" key="7">
    <source>
        <dbReference type="EMBL" id="MBC8333669.1"/>
    </source>
</evidence>
<keyword evidence="4" id="KW-0411">Iron-sulfur</keyword>
<dbReference type="InterPro" id="IPR006638">
    <property type="entry name" value="Elp3/MiaA/NifB-like_rSAM"/>
</dbReference>
<dbReference type="InterPro" id="IPR007197">
    <property type="entry name" value="rSAM"/>
</dbReference>
<dbReference type="CDD" id="cd01335">
    <property type="entry name" value="Radical_SAM"/>
    <property type="match status" value="1"/>
</dbReference>
<evidence type="ECO:0000256" key="4">
    <source>
        <dbReference type="ARBA" id="ARBA00023014"/>
    </source>
</evidence>
<dbReference type="Gene3D" id="3.20.20.70">
    <property type="entry name" value="Aldolase class I"/>
    <property type="match status" value="1"/>
</dbReference>
<evidence type="ECO:0000256" key="3">
    <source>
        <dbReference type="ARBA" id="ARBA00023004"/>
    </source>
</evidence>
<dbReference type="InterPro" id="IPR050377">
    <property type="entry name" value="Radical_SAM_PqqE_MftC-like"/>
</dbReference>
<dbReference type="InterPro" id="IPR013785">
    <property type="entry name" value="Aldolase_TIM"/>
</dbReference>
<dbReference type="AlphaFoldDB" id="A0A8J6NH12"/>